<feature type="transmembrane region" description="Helical" evidence="7">
    <location>
        <begin position="33"/>
        <end position="50"/>
    </location>
</feature>
<keyword evidence="3" id="KW-1003">Cell membrane</keyword>
<keyword evidence="6 7" id="KW-0472">Membrane</keyword>
<sequence length="341" mass="36410">MRLKIIFTPKFWVTIIITFICTMIGTYLAGMPYLNIIGSLVLALIFGMLLQVQPKITRGLKAEAGFISNKFLRLGIILLGFKLNLNTLMSSGIKTILLAILVVLGTITGTYLLNRKLGVNKELSILTASGTGICGAAAVMGISPQIKVSSDKQAQKEEDQVLAVAIVAIMGTVFTLIEIAIKPLLHMAPDQFGVMAGGSLHEIAHAVATGSSDGPVALNIAIITKLSRVLMLAPAALIIGIWYQKTTTNGEVSGKRKLPIPWFMAGFILTSIIGTYAHFSAGLLSILVNAAYIFLGMAMAALGMTVNFKVLLNRGVKPLVASFTSSVILLVFVIIVSKIFF</sequence>
<dbReference type="Pfam" id="PF03601">
    <property type="entry name" value="Cons_hypoth698"/>
    <property type="match status" value="1"/>
</dbReference>
<accession>A0ABY2YWQ8</accession>
<evidence type="ECO:0000313" key="9">
    <source>
        <dbReference type="Proteomes" id="UP000777560"/>
    </source>
</evidence>
<feature type="transmembrane region" description="Helical" evidence="7">
    <location>
        <begin position="125"/>
        <end position="142"/>
    </location>
</feature>
<evidence type="ECO:0000256" key="4">
    <source>
        <dbReference type="ARBA" id="ARBA00022692"/>
    </source>
</evidence>
<organism evidence="8 9">
    <name type="scientific">Apilactobacillus micheneri</name>
    <dbReference type="NCBI Taxonomy" id="1899430"/>
    <lineage>
        <taxon>Bacteria</taxon>
        <taxon>Bacillati</taxon>
        <taxon>Bacillota</taxon>
        <taxon>Bacilli</taxon>
        <taxon>Lactobacillales</taxon>
        <taxon>Lactobacillaceae</taxon>
        <taxon>Apilactobacillus</taxon>
    </lineage>
</organism>
<feature type="transmembrane region" description="Helical" evidence="7">
    <location>
        <begin position="286"/>
        <end position="308"/>
    </location>
</feature>
<dbReference type="InterPro" id="IPR018383">
    <property type="entry name" value="UPF0324_pro"/>
</dbReference>
<evidence type="ECO:0000256" key="5">
    <source>
        <dbReference type="ARBA" id="ARBA00022989"/>
    </source>
</evidence>
<feature type="transmembrane region" description="Helical" evidence="7">
    <location>
        <begin position="260"/>
        <end position="279"/>
    </location>
</feature>
<protein>
    <submittedName>
        <fullName evidence="8">Sulfate exporter family transporter</fullName>
    </submittedName>
</protein>
<reference evidence="8 9" key="1">
    <citation type="submission" date="2018-08" db="EMBL/GenBank/DDBJ databases">
        <title>Comparative genomics of wild bee and flower associated Lactobacillus reveals potential adaptation to the bee host.</title>
        <authorList>
            <person name="Vuong H.Q."/>
            <person name="Mcfrederick Q.S."/>
        </authorList>
    </citation>
    <scope>NUCLEOTIDE SEQUENCE [LARGE SCALE GENOMIC DNA]</scope>
    <source>
        <strain evidence="8 9">HV_13</strain>
    </source>
</reference>
<feature type="transmembrane region" description="Helical" evidence="7">
    <location>
        <begin position="7"/>
        <end position="27"/>
    </location>
</feature>
<evidence type="ECO:0000256" key="3">
    <source>
        <dbReference type="ARBA" id="ARBA00022475"/>
    </source>
</evidence>
<keyword evidence="4 7" id="KW-0812">Transmembrane</keyword>
<comment type="caution">
    <text evidence="8">The sequence shown here is derived from an EMBL/GenBank/DDBJ whole genome shotgun (WGS) entry which is preliminary data.</text>
</comment>
<evidence type="ECO:0000256" key="2">
    <source>
        <dbReference type="ARBA" id="ARBA00007977"/>
    </source>
</evidence>
<dbReference type="PANTHER" id="PTHR30106:SF2">
    <property type="entry name" value="UPF0324 INNER MEMBRANE PROTEIN YEIH"/>
    <property type="match status" value="1"/>
</dbReference>
<proteinExistence type="inferred from homology"/>
<evidence type="ECO:0000256" key="6">
    <source>
        <dbReference type="ARBA" id="ARBA00023136"/>
    </source>
</evidence>
<feature type="transmembrane region" description="Helical" evidence="7">
    <location>
        <begin position="320"/>
        <end position="340"/>
    </location>
</feature>
<dbReference type="EMBL" id="QUAV01000003">
    <property type="protein sequence ID" value="TPR24672.1"/>
    <property type="molecule type" value="Genomic_DNA"/>
</dbReference>
<feature type="transmembrane region" description="Helical" evidence="7">
    <location>
        <begin position="226"/>
        <end position="244"/>
    </location>
</feature>
<comment type="similarity">
    <text evidence="2">Belongs to the UPF0324 family.</text>
</comment>
<name>A0ABY2YWQ8_9LACO</name>
<keyword evidence="5 7" id="KW-1133">Transmembrane helix</keyword>
<evidence type="ECO:0000313" key="8">
    <source>
        <dbReference type="EMBL" id="TPR24672.1"/>
    </source>
</evidence>
<dbReference type="Proteomes" id="UP000777560">
    <property type="component" value="Unassembled WGS sequence"/>
</dbReference>
<dbReference type="PANTHER" id="PTHR30106">
    <property type="entry name" value="INNER MEMBRANE PROTEIN YEIH-RELATED"/>
    <property type="match status" value="1"/>
</dbReference>
<comment type="subcellular location">
    <subcellularLocation>
        <location evidence="1">Cell membrane</location>
        <topology evidence="1">Multi-pass membrane protein</topology>
    </subcellularLocation>
</comment>
<keyword evidence="9" id="KW-1185">Reference proteome</keyword>
<evidence type="ECO:0000256" key="1">
    <source>
        <dbReference type="ARBA" id="ARBA00004651"/>
    </source>
</evidence>
<evidence type="ECO:0000256" key="7">
    <source>
        <dbReference type="SAM" id="Phobius"/>
    </source>
</evidence>
<feature type="transmembrane region" description="Helical" evidence="7">
    <location>
        <begin position="95"/>
        <end position="113"/>
    </location>
</feature>
<gene>
    <name evidence="8" type="ORF">DY114_05170</name>
</gene>
<feature type="transmembrane region" description="Helical" evidence="7">
    <location>
        <begin position="162"/>
        <end position="181"/>
    </location>
</feature>